<dbReference type="GO" id="GO:0006261">
    <property type="term" value="P:DNA-templated DNA replication"/>
    <property type="evidence" value="ECO:0007669"/>
    <property type="project" value="TreeGrafter"/>
</dbReference>
<dbReference type="NCBIfam" id="NF004046">
    <property type="entry name" value="PRK05563.1"/>
    <property type="match status" value="1"/>
</dbReference>
<comment type="catalytic activity">
    <reaction evidence="11">
        <text>DNA(n) + a 2'-deoxyribonucleoside 5'-triphosphate = DNA(n+1) + diphosphate</text>
        <dbReference type="Rhea" id="RHEA:22508"/>
        <dbReference type="Rhea" id="RHEA-COMP:17339"/>
        <dbReference type="Rhea" id="RHEA-COMP:17340"/>
        <dbReference type="ChEBI" id="CHEBI:33019"/>
        <dbReference type="ChEBI" id="CHEBI:61560"/>
        <dbReference type="ChEBI" id="CHEBI:173112"/>
        <dbReference type="EC" id="2.7.7.7"/>
    </reaction>
</comment>
<keyword evidence="8" id="KW-0862">Zinc</keyword>
<dbReference type="InterPro" id="IPR012763">
    <property type="entry name" value="DNA_pol_III_sug/sutau_N"/>
</dbReference>
<dbReference type="InterPro" id="IPR022754">
    <property type="entry name" value="DNA_pol_III_gamma-3"/>
</dbReference>
<keyword evidence="6" id="KW-0479">Metal-binding</keyword>
<reference evidence="14 15" key="1">
    <citation type="submission" date="2019-03" db="EMBL/GenBank/DDBJ databases">
        <title>Genomic Encyclopedia of Type Strains, Phase IV (KMG-IV): sequencing the most valuable type-strain genomes for metagenomic binning, comparative biology and taxonomic classification.</title>
        <authorList>
            <person name="Goeker M."/>
        </authorList>
    </citation>
    <scope>NUCLEOTIDE SEQUENCE [LARGE SCALE GENOMIC DNA]</scope>
    <source>
        <strain evidence="14 15">DSM 26752</strain>
    </source>
</reference>
<evidence type="ECO:0000256" key="5">
    <source>
        <dbReference type="ARBA" id="ARBA00022705"/>
    </source>
</evidence>
<evidence type="ECO:0000256" key="9">
    <source>
        <dbReference type="ARBA" id="ARBA00022840"/>
    </source>
</evidence>
<evidence type="ECO:0000256" key="8">
    <source>
        <dbReference type="ARBA" id="ARBA00022833"/>
    </source>
</evidence>
<dbReference type="FunFam" id="3.40.50.300:FF:000014">
    <property type="entry name" value="DNA polymerase III subunit gamma/tau"/>
    <property type="match status" value="1"/>
</dbReference>
<dbReference type="Gene3D" id="1.10.8.60">
    <property type="match status" value="1"/>
</dbReference>
<dbReference type="Gene3D" id="3.40.50.300">
    <property type="entry name" value="P-loop containing nucleotide triphosphate hydrolases"/>
    <property type="match status" value="1"/>
</dbReference>
<dbReference type="CDD" id="cd18137">
    <property type="entry name" value="HLD_clamp_pol_III_gamma_tau"/>
    <property type="match status" value="1"/>
</dbReference>
<dbReference type="GO" id="GO:0003887">
    <property type="term" value="F:DNA-directed DNA polymerase activity"/>
    <property type="evidence" value="ECO:0007669"/>
    <property type="project" value="UniProtKB-KW"/>
</dbReference>
<dbReference type="SUPFAM" id="SSF52540">
    <property type="entry name" value="P-loop containing nucleoside triphosphate hydrolases"/>
    <property type="match status" value="1"/>
</dbReference>
<evidence type="ECO:0000313" key="15">
    <source>
        <dbReference type="Proteomes" id="UP000294567"/>
    </source>
</evidence>
<dbReference type="SUPFAM" id="SSF48019">
    <property type="entry name" value="post-AAA+ oligomerization domain-like"/>
    <property type="match status" value="1"/>
</dbReference>
<evidence type="ECO:0000256" key="4">
    <source>
        <dbReference type="ARBA" id="ARBA00022695"/>
    </source>
</evidence>
<gene>
    <name evidence="14" type="ORF">EDD65_10779</name>
</gene>
<keyword evidence="4" id="KW-0548">Nucleotidyltransferase</keyword>
<dbReference type="RefSeq" id="WP_132027771.1">
    <property type="nucleotide sequence ID" value="NZ_CP068564.1"/>
</dbReference>
<feature type="domain" description="AAA+ ATPase" evidence="13">
    <location>
        <begin position="36"/>
        <end position="178"/>
    </location>
</feature>
<keyword evidence="5" id="KW-0235">DNA replication</keyword>
<dbReference type="GO" id="GO:0009360">
    <property type="term" value="C:DNA polymerase III complex"/>
    <property type="evidence" value="ECO:0007669"/>
    <property type="project" value="InterPro"/>
</dbReference>
<dbReference type="AlphaFoldDB" id="A0A4R3KV06"/>
<feature type="region of interest" description="Disordered" evidence="12">
    <location>
        <begin position="393"/>
        <end position="412"/>
    </location>
</feature>
<keyword evidence="9" id="KW-0067">ATP-binding</keyword>
<dbReference type="InterPro" id="IPR027417">
    <property type="entry name" value="P-loop_NTPase"/>
</dbReference>
<evidence type="ECO:0000256" key="2">
    <source>
        <dbReference type="ARBA" id="ARBA00012417"/>
    </source>
</evidence>
<dbReference type="Pfam" id="PF22608">
    <property type="entry name" value="DNAX_ATPase_lid"/>
    <property type="match status" value="1"/>
</dbReference>
<dbReference type="EMBL" id="SMAE01000007">
    <property type="protein sequence ID" value="TCS88724.1"/>
    <property type="molecule type" value="Genomic_DNA"/>
</dbReference>
<dbReference type="NCBIfam" id="TIGR02397">
    <property type="entry name" value="dnaX_nterm"/>
    <property type="match status" value="1"/>
</dbReference>
<dbReference type="Pfam" id="PF12169">
    <property type="entry name" value="DNA_pol3_gamma3"/>
    <property type="match status" value="1"/>
</dbReference>
<evidence type="ECO:0000259" key="13">
    <source>
        <dbReference type="SMART" id="SM00382"/>
    </source>
</evidence>
<dbReference type="EC" id="2.7.7.7" evidence="2"/>
<evidence type="ECO:0000256" key="1">
    <source>
        <dbReference type="ARBA" id="ARBA00006360"/>
    </source>
</evidence>
<dbReference type="CDD" id="cd00009">
    <property type="entry name" value="AAA"/>
    <property type="match status" value="1"/>
</dbReference>
<dbReference type="Pfam" id="PF20964">
    <property type="entry name" value="DnaX_C"/>
    <property type="match status" value="1"/>
</dbReference>
<keyword evidence="7" id="KW-0547">Nucleotide-binding</keyword>
<dbReference type="InterPro" id="IPR048448">
    <property type="entry name" value="DnaX-like_C"/>
</dbReference>
<evidence type="ECO:0000256" key="3">
    <source>
        <dbReference type="ARBA" id="ARBA00022679"/>
    </source>
</evidence>
<sequence length="544" mass="63085">MYQALYRKYRPKTFDEVLGQKHITITLKNQIANGNIGHAYLFSGTKGTGKTSTAKIFSRAVNCLHPKDGNPCNECEICKGILNESIMDVIEMDAASNRKIEDIRELREKVVYPPSKTRYKVYIIDEVHMLTNEAFNALLKTLEEPPEHLIFILATTESEKLPQTILSRCQRFDFKRITTKDIINNMKKICEQLNVEVEDKALSLIARNSDGAMRDALSLLDQCISYKEEKLTYEDAMDILGIANMEFLFEMVENVRKKELEKALWKIDDIVQKGKDIHQFLKDLIYHFRNLLVSKTANNAVEIMDMDEESFSMYLEQSKNMSMDYILNSLDILTECEKQAKWLTQPRIILEIAIIKLINLEEQVTLEDRVKKLEMIISSGDIVLNKHEKVKEHKEQLESSEPEIKREKIEESNNKIEVDESPKVFDDSKGLSYQTIQDEWSQILKIVKDARASTHALLMEGELVSFENNILKIGYKDGYGIHRELISSDENKKLVKKILSSYFNKNIDVDFIMIKGEDEEEKKSERDYIKEVKDFFGEDIVEIK</sequence>
<comment type="similarity">
    <text evidence="1">Belongs to the DnaX/STICHEL family.</text>
</comment>
<dbReference type="OrthoDB" id="9810148at2"/>
<evidence type="ECO:0000313" key="14">
    <source>
        <dbReference type="EMBL" id="TCS88724.1"/>
    </source>
</evidence>
<dbReference type="Gene3D" id="1.20.272.10">
    <property type="match status" value="1"/>
</dbReference>
<comment type="caution">
    <text evidence="14">The sequence shown here is derived from an EMBL/GenBank/DDBJ whole genome shotgun (WGS) entry which is preliminary data.</text>
</comment>
<organism evidence="14 15">
    <name type="scientific">Keratinibaculum paraultunense</name>
    <dbReference type="NCBI Taxonomy" id="1278232"/>
    <lineage>
        <taxon>Bacteria</taxon>
        <taxon>Bacillati</taxon>
        <taxon>Bacillota</taxon>
        <taxon>Tissierellia</taxon>
        <taxon>Tissierellales</taxon>
        <taxon>Tepidimicrobiaceae</taxon>
        <taxon>Keratinibaculum</taxon>
    </lineage>
</organism>
<keyword evidence="10" id="KW-0239">DNA-directed DNA polymerase</keyword>
<dbReference type="PANTHER" id="PTHR11669:SF0">
    <property type="entry name" value="PROTEIN STICHEL-LIKE 2"/>
    <property type="match status" value="1"/>
</dbReference>
<dbReference type="GO" id="GO:0003677">
    <property type="term" value="F:DNA binding"/>
    <property type="evidence" value="ECO:0007669"/>
    <property type="project" value="InterPro"/>
</dbReference>
<dbReference type="Proteomes" id="UP000294567">
    <property type="component" value="Unassembled WGS sequence"/>
</dbReference>
<accession>A0A4R3KV06</accession>
<dbReference type="InterPro" id="IPR003593">
    <property type="entry name" value="AAA+_ATPase"/>
</dbReference>
<name>A0A4R3KV06_9FIRM</name>
<evidence type="ECO:0000256" key="10">
    <source>
        <dbReference type="ARBA" id="ARBA00022932"/>
    </source>
</evidence>
<evidence type="ECO:0000256" key="6">
    <source>
        <dbReference type="ARBA" id="ARBA00022723"/>
    </source>
</evidence>
<dbReference type="FunFam" id="1.10.8.60:FF:000013">
    <property type="entry name" value="DNA polymerase III subunit gamma/tau"/>
    <property type="match status" value="1"/>
</dbReference>
<keyword evidence="3" id="KW-0808">Transferase</keyword>
<dbReference type="InterPro" id="IPR050238">
    <property type="entry name" value="DNA_Rep/Repair_Clamp_Loader"/>
</dbReference>
<keyword evidence="15" id="KW-1185">Reference proteome</keyword>
<dbReference type="GO" id="GO:0046872">
    <property type="term" value="F:metal ion binding"/>
    <property type="evidence" value="ECO:0007669"/>
    <property type="project" value="UniProtKB-KW"/>
</dbReference>
<dbReference type="PANTHER" id="PTHR11669">
    <property type="entry name" value="REPLICATION FACTOR C / DNA POLYMERASE III GAMMA-TAU SUBUNIT"/>
    <property type="match status" value="1"/>
</dbReference>
<dbReference type="GO" id="GO:0005524">
    <property type="term" value="F:ATP binding"/>
    <property type="evidence" value="ECO:0007669"/>
    <property type="project" value="UniProtKB-KW"/>
</dbReference>
<evidence type="ECO:0000256" key="12">
    <source>
        <dbReference type="SAM" id="MobiDB-lite"/>
    </source>
</evidence>
<dbReference type="InterPro" id="IPR008921">
    <property type="entry name" value="DNA_pol3_clamp-load_cplx_C"/>
</dbReference>
<protein>
    <recommendedName>
        <fullName evidence="2">DNA-directed DNA polymerase</fullName>
        <ecNumber evidence="2">2.7.7.7</ecNumber>
    </recommendedName>
</protein>
<evidence type="ECO:0000256" key="11">
    <source>
        <dbReference type="ARBA" id="ARBA00049244"/>
    </source>
</evidence>
<evidence type="ECO:0000256" key="7">
    <source>
        <dbReference type="ARBA" id="ARBA00022741"/>
    </source>
</evidence>
<dbReference type="SMART" id="SM00382">
    <property type="entry name" value="AAA"/>
    <property type="match status" value="1"/>
</dbReference>
<dbReference type="InterPro" id="IPR045085">
    <property type="entry name" value="HLD_clamp_pol_III_gamma_tau"/>
</dbReference>
<proteinExistence type="inferred from homology"/>
<dbReference type="Pfam" id="PF13177">
    <property type="entry name" value="DNA_pol3_delta2"/>
    <property type="match status" value="1"/>
</dbReference>